<dbReference type="Gene3D" id="3.40.50.1240">
    <property type="entry name" value="Phosphoglycerate mutase-like"/>
    <property type="match status" value="1"/>
</dbReference>
<dbReference type="PANTHER" id="PTHR48100:SF1">
    <property type="entry name" value="HISTIDINE PHOSPHATASE FAMILY PROTEIN-RELATED"/>
    <property type="match status" value="1"/>
</dbReference>
<feature type="binding site" evidence="1">
    <location>
        <begin position="12"/>
        <end position="19"/>
    </location>
    <ligand>
        <name>substrate</name>
    </ligand>
</feature>
<dbReference type="KEGG" id="plon:Pla110_29600"/>
<dbReference type="PANTHER" id="PTHR48100">
    <property type="entry name" value="BROAD-SPECIFICITY PHOSPHATASE YOR283W-RELATED"/>
    <property type="match status" value="1"/>
</dbReference>
<dbReference type="EMBL" id="CP036281">
    <property type="protein sequence ID" value="QDU81221.1"/>
    <property type="molecule type" value="Genomic_DNA"/>
</dbReference>
<dbReference type="SUPFAM" id="SSF53254">
    <property type="entry name" value="Phosphoglycerate mutase-like"/>
    <property type="match status" value="1"/>
</dbReference>
<dbReference type="CDD" id="cd07067">
    <property type="entry name" value="HP_PGM_like"/>
    <property type="match status" value="1"/>
</dbReference>
<sequence>MSGSYTRLLLIRHGATAANEQRPYILQGNGINGPLSEKGEAQAKSVSEFLSQTKIDAIYCSPLVRAQQTATEIARPHGIAPTPIEGIHEVNVGLWEGQSWEAIMESHPEEYKTFINASGEIPYLGGESYQDVLNRSKPVIEGLVEKHPGETVVIVAHNVVNRAYLADIMNKPINEAKAIRQVNTCVNIIRYQENDRELDTLNSYLHLTEDLVL</sequence>
<dbReference type="EC" id="3.1.3.3" evidence="2"/>
<proteinExistence type="predicted"/>
<dbReference type="InterPro" id="IPR050275">
    <property type="entry name" value="PGM_Phosphatase"/>
</dbReference>
<evidence type="ECO:0000256" key="1">
    <source>
        <dbReference type="PIRSR" id="PIRSR613078-2"/>
    </source>
</evidence>
<dbReference type="PIRSF" id="PIRSF000709">
    <property type="entry name" value="6PFK_2-Ptase"/>
    <property type="match status" value="1"/>
</dbReference>
<reference evidence="2 3" key="1">
    <citation type="submission" date="2019-02" db="EMBL/GenBank/DDBJ databases">
        <title>Deep-cultivation of Planctomycetes and their phenomic and genomic characterization uncovers novel biology.</title>
        <authorList>
            <person name="Wiegand S."/>
            <person name="Jogler M."/>
            <person name="Boedeker C."/>
            <person name="Pinto D."/>
            <person name="Vollmers J."/>
            <person name="Rivas-Marin E."/>
            <person name="Kohn T."/>
            <person name="Peeters S.H."/>
            <person name="Heuer A."/>
            <person name="Rast P."/>
            <person name="Oberbeckmann S."/>
            <person name="Bunk B."/>
            <person name="Jeske O."/>
            <person name="Meyerdierks A."/>
            <person name="Storesund J.E."/>
            <person name="Kallscheuer N."/>
            <person name="Luecker S."/>
            <person name="Lage O.M."/>
            <person name="Pohl T."/>
            <person name="Merkel B.J."/>
            <person name="Hornburger P."/>
            <person name="Mueller R.-W."/>
            <person name="Bruemmer F."/>
            <person name="Labrenz M."/>
            <person name="Spormann A.M."/>
            <person name="Op den Camp H."/>
            <person name="Overmann J."/>
            <person name="Amann R."/>
            <person name="Jetten M.S.M."/>
            <person name="Mascher T."/>
            <person name="Medema M.H."/>
            <person name="Devos D.P."/>
            <person name="Kaster A.-K."/>
            <person name="Ovreas L."/>
            <person name="Rohde M."/>
            <person name="Galperin M.Y."/>
            <person name="Jogler C."/>
        </authorList>
    </citation>
    <scope>NUCLEOTIDE SEQUENCE [LARGE SCALE GENOMIC DNA]</scope>
    <source>
        <strain evidence="2 3">Pla110</strain>
    </source>
</reference>
<dbReference type="AlphaFoldDB" id="A0A518CPR7"/>
<gene>
    <name evidence="2" type="primary">pspA_1</name>
    <name evidence="2" type="ORF">Pla110_29600</name>
</gene>
<keyword evidence="3" id="KW-1185">Reference proteome</keyword>
<accession>A0A518CPR7</accession>
<dbReference type="Proteomes" id="UP000317178">
    <property type="component" value="Chromosome"/>
</dbReference>
<dbReference type="GO" id="GO:0016791">
    <property type="term" value="F:phosphatase activity"/>
    <property type="evidence" value="ECO:0007669"/>
    <property type="project" value="TreeGrafter"/>
</dbReference>
<feature type="binding site" evidence="1">
    <location>
        <position position="65"/>
    </location>
    <ligand>
        <name>substrate</name>
    </ligand>
</feature>
<dbReference type="Pfam" id="PF00300">
    <property type="entry name" value="His_Phos_1"/>
    <property type="match status" value="1"/>
</dbReference>
<evidence type="ECO:0000313" key="2">
    <source>
        <dbReference type="EMBL" id="QDU81221.1"/>
    </source>
</evidence>
<organism evidence="2 3">
    <name type="scientific">Polystyrenella longa</name>
    <dbReference type="NCBI Taxonomy" id="2528007"/>
    <lineage>
        <taxon>Bacteria</taxon>
        <taxon>Pseudomonadati</taxon>
        <taxon>Planctomycetota</taxon>
        <taxon>Planctomycetia</taxon>
        <taxon>Planctomycetales</taxon>
        <taxon>Planctomycetaceae</taxon>
        <taxon>Polystyrenella</taxon>
    </lineage>
</organism>
<dbReference type="RefSeq" id="WP_144996424.1">
    <property type="nucleotide sequence ID" value="NZ_CP036281.1"/>
</dbReference>
<dbReference type="InterPro" id="IPR013078">
    <property type="entry name" value="His_Pase_superF_clade-1"/>
</dbReference>
<dbReference type="SMART" id="SM00855">
    <property type="entry name" value="PGAM"/>
    <property type="match status" value="1"/>
</dbReference>
<name>A0A518CPR7_9PLAN</name>
<evidence type="ECO:0000313" key="3">
    <source>
        <dbReference type="Proteomes" id="UP000317178"/>
    </source>
</evidence>
<protein>
    <submittedName>
        <fullName evidence="2">Phosphoserine phosphatase 1</fullName>
        <ecNumber evidence="2">3.1.3.3</ecNumber>
    </submittedName>
</protein>
<keyword evidence="2" id="KW-0378">Hydrolase</keyword>
<dbReference type="GO" id="GO:0005737">
    <property type="term" value="C:cytoplasm"/>
    <property type="evidence" value="ECO:0007669"/>
    <property type="project" value="TreeGrafter"/>
</dbReference>
<dbReference type="InterPro" id="IPR029033">
    <property type="entry name" value="His_PPase_superfam"/>
</dbReference>
<dbReference type="OrthoDB" id="9782128at2"/>